<name>A0A498H8Y6_MALDO</name>
<feature type="transmembrane region" description="Helical" evidence="1">
    <location>
        <begin position="276"/>
        <end position="302"/>
    </location>
</feature>
<accession>A0A498H8Y6</accession>
<dbReference type="Proteomes" id="UP000290289">
    <property type="component" value="Chromosome 17"/>
</dbReference>
<keyword evidence="1" id="KW-1133">Transmembrane helix</keyword>
<gene>
    <name evidence="2" type="ORF">DVH24_027596</name>
</gene>
<evidence type="ECO:0000313" key="3">
    <source>
        <dbReference type="Proteomes" id="UP000290289"/>
    </source>
</evidence>
<comment type="caution">
    <text evidence="2">The sequence shown here is derived from an EMBL/GenBank/DDBJ whole genome shotgun (WGS) entry which is preliminary data.</text>
</comment>
<keyword evidence="1" id="KW-0472">Membrane</keyword>
<sequence length="328" mass="38502">MTFSPSNPTFVFFPARCSPHVDHCFGFSLSFSIFPPPNEKFFKIPGTLTHLCQLVFRTNALAGTPTDVEFPEPQKISPFAQWNEFHHVHTLIIVEGLYFDSFLTFPLTLLHFVFFSHLSLFLISLPSISISPINPYVAKACLPRSPILTSFSHFLAEKYQPNRNFSNSLFKNYKSQRPNSKKKKKKIEFEKPFAFPWIWVFLRFLHCLNLCLAAWIKLGFSLSYNRSVLCRPSLWMRRNFVPRRFLMGFLFKFLFLRFWGFCLYPRILHVGVKFGYIWMFNSVLFSVSGDPGFSFSFFWAFVTQGEQFQLLSLGLLWNQIFNFYDCES</sequence>
<proteinExistence type="predicted"/>
<dbReference type="EMBL" id="RDQH01000343">
    <property type="protein sequence ID" value="RXH67449.1"/>
    <property type="molecule type" value="Genomic_DNA"/>
</dbReference>
<feature type="transmembrane region" description="Helical" evidence="1">
    <location>
        <begin position="193"/>
        <end position="216"/>
    </location>
</feature>
<reference evidence="2 3" key="1">
    <citation type="submission" date="2018-10" db="EMBL/GenBank/DDBJ databases">
        <title>A high-quality apple genome assembly.</title>
        <authorList>
            <person name="Hu J."/>
        </authorList>
    </citation>
    <scope>NUCLEOTIDE SEQUENCE [LARGE SCALE GENOMIC DNA]</scope>
    <source>
        <strain evidence="3">cv. HFTH1</strain>
        <tissue evidence="2">Young leaf</tissue>
    </source>
</reference>
<dbReference type="AlphaFoldDB" id="A0A498H8Y6"/>
<evidence type="ECO:0000313" key="2">
    <source>
        <dbReference type="EMBL" id="RXH67449.1"/>
    </source>
</evidence>
<feature type="transmembrane region" description="Helical" evidence="1">
    <location>
        <begin position="245"/>
        <end position="264"/>
    </location>
</feature>
<keyword evidence="1" id="KW-0812">Transmembrane</keyword>
<protein>
    <submittedName>
        <fullName evidence="2">Uncharacterized protein</fullName>
    </submittedName>
</protein>
<evidence type="ECO:0000256" key="1">
    <source>
        <dbReference type="SAM" id="Phobius"/>
    </source>
</evidence>
<keyword evidence="3" id="KW-1185">Reference proteome</keyword>
<organism evidence="2 3">
    <name type="scientific">Malus domestica</name>
    <name type="common">Apple</name>
    <name type="synonym">Pyrus malus</name>
    <dbReference type="NCBI Taxonomy" id="3750"/>
    <lineage>
        <taxon>Eukaryota</taxon>
        <taxon>Viridiplantae</taxon>
        <taxon>Streptophyta</taxon>
        <taxon>Embryophyta</taxon>
        <taxon>Tracheophyta</taxon>
        <taxon>Spermatophyta</taxon>
        <taxon>Magnoliopsida</taxon>
        <taxon>eudicotyledons</taxon>
        <taxon>Gunneridae</taxon>
        <taxon>Pentapetalae</taxon>
        <taxon>rosids</taxon>
        <taxon>fabids</taxon>
        <taxon>Rosales</taxon>
        <taxon>Rosaceae</taxon>
        <taxon>Amygdaloideae</taxon>
        <taxon>Maleae</taxon>
        <taxon>Malus</taxon>
    </lineage>
</organism>